<evidence type="ECO:0000256" key="2">
    <source>
        <dbReference type="ARBA" id="ARBA00023125"/>
    </source>
</evidence>
<keyword evidence="1" id="KW-0805">Transcription regulation</keyword>
<dbReference type="Gene3D" id="1.10.10.10">
    <property type="entry name" value="Winged helix-like DNA-binding domain superfamily/Winged helix DNA-binding domain"/>
    <property type="match status" value="1"/>
</dbReference>
<name>A0AAU6WH18_9MICC</name>
<dbReference type="GO" id="GO:0003700">
    <property type="term" value="F:DNA-binding transcription factor activity"/>
    <property type="evidence" value="ECO:0007669"/>
    <property type="project" value="InterPro"/>
</dbReference>
<keyword evidence="2" id="KW-0238">DNA-binding</keyword>
<dbReference type="Proteomes" id="UP001486888">
    <property type="component" value="Chromosome"/>
</dbReference>
<keyword evidence="6" id="KW-1185">Reference proteome</keyword>
<evidence type="ECO:0000259" key="4">
    <source>
        <dbReference type="PROSITE" id="PS50987"/>
    </source>
</evidence>
<accession>A0AAU6WH18</accession>
<reference evidence="5 6" key="1">
    <citation type="submission" date="2023-05" db="EMBL/GenBank/DDBJ databases">
        <title>Glutamicibacter sp. B1, complete genome.</title>
        <authorList>
            <person name="Long Y.H."/>
            <person name="Fang T."/>
            <person name="Li X.Y."/>
        </authorList>
    </citation>
    <scope>NUCLEOTIDE SEQUENCE [LARGE SCALE GENOMIC DNA]</scope>
    <source>
        <strain evidence="5 6">B1</strain>
    </source>
</reference>
<evidence type="ECO:0000256" key="1">
    <source>
        <dbReference type="ARBA" id="ARBA00023015"/>
    </source>
</evidence>
<feature type="domain" description="HTH arsR-type" evidence="4">
    <location>
        <begin position="41"/>
        <end position="135"/>
    </location>
</feature>
<dbReference type="InterPro" id="IPR001845">
    <property type="entry name" value="HTH_ArsR_DNA-bd_dom"/>
</dbReference>
<dbReference type="PANTHER" id="PTHR43132:SF8">
    <property type="entry name" value="HTH-TYPE TRANSCRIPTIONAL REGULATOR KMTR"/>
    <property type="match status" value="1"/>
</dbReference>
<dbReference type="InterPro" id="IPR051011">
    <property type="entry name" value="Metal_resp_trans_reg"/>
</dbReference>
<sequence>MDTLTKLVGWDLLVSTTVQWTQGVFAMTSEYSVPTAQSGIISGDLLDMTVTVLKTLSEPLRLQMLWALCEDDLTLSELAQLVGVSPTVASQLLSRLRTAGVLQTNKSGRHVIYSMHDEFSRQFIRQTLDFAAHRLALQDSVPEQSH</sequence>
<dbReference type="EMBL" id="CP125942">
    <property type="protein sequence ID" value="XAO47458.1"/>
    <property type="molecule type" value="Genomic_DNA"/>
</dbReference>
<keyword evidence="3" id="KW-0804">Transcription</keyword>
<dbReference type="PRINTS" id="PR00778">
    <property type="entry name" value="HTHARSR"/>
</dbReference>
<dbReference type="NCBIfam" id="NF033788">
    <property type="entry name" value="HTH_metalloreg"/>
    <property type="match status" value="1"/>
</dbReference>
<organism evidence="5 6">
    <name type="scientific">Glutamicibacter ectropisis</name>
    <dbReference type="NCBI Taxonomy" id="3046593"/>
    <lineage>
        <taxon>Bacteria</taxon>
        <taxon>Bacillati</taxon>
        <taxon>Actinomycetota</taxon>
        <taxon>Actinomycetes</taxon>
        <taxon>Micrococcales</taxon>
        <taxon>Micrococcaceae</taxon>
        <taxon>Glutamicibacter</taxon>
    </lineage>
</organism>
<dbReference type="CDD" id="cd00090">
    <property type="entry name" value="HTH_ARSR"/>
    <property type="match status" value="1"/>
</dbReference>
<evidence type="ECO:0000313" key="5">
    <source>
        <dbReference type="EMBL" id="XAO47458.1"/>
    </source>
</evidence>
<dbReference type="InterPro" id="IPR036388">
    <property type="entry name" value="WH-like_DNA-bd_sf"/>
</dbReference>
<evidence type="ECO:0000313" key="6">
    <source>
        <dbReference type="Proteomes" id="UP001486888"/>
    </source>
</evidence>
<dbReference type="InterPro" id="IPR036390">
    <property type="entry name" value="WH_DNA-bd_sf"/>
</dbReference>
<dbReference type="KEGG" id="gey:QMQ05_08105"/>
<dbReference type="AlphaFoldDB" id="A0AAU6WH18"/>
<dbReference type="Pfam" id="PF01022">
    <property type="entry name" value="HTH_5"/>
    <property type="match status" value="1"/>
</dbReference>
<dbReference type="PANTHER" id="PTHR43132">
    <property type="entry name" value="ARSENICAL RESISTANCE OPERON REPRESSOR ARSR-RELATED"/>
    <property type="match status" value="1"/>
</dbReference>
<dbReference type="PROSITE" id="PS50987">
    <property type="entry name" value="HTH_ARSR_2"/>
    <property type="match status" value="1"/>
</dbReference>
<gene>
    <name evidence="5" type="ORF">QMQ05_08105</name>
</gene>
<evidence type="ECO:0000256" key="3">
    <source>
        <dbReference type="ARBA" id="ARBA00023163"/>
    </source>
</evidence>
<dbReference type="GO" id="GO:0003677">
    <property type="term" value="F:DNA binding"/>
    <property type="evidence" value="ECO:0007669"/>
    <property type="project" value="UniProtKB-KW"/>
</dbReference>
<proteinExistence type="predicted"/>
<protein>
    <submittedName>
        <fullName evidence="5">Metalloregulator ArsR/SmtB family transcription factor</fullName>
    </submittedName>
</protein>
<dbReference type="SUPFAM" id="SSF46785">
    <property type="entry name" value="Winged helix' DNA-binding domain"/>
    <property type="match status" value="1"/>
</dbReference>
<dbReference type="InterPro" id="IPR011991">
    <property type="entry name" value="ArsR-like_HTH"/>
</dbReference>
<dbReference type="SMART" id="SM00418">
    <property type="entry name" value="HTH_ARSR"/>
    <property type="match status" value="1"/>
</dbReference>
<dbReference type="RefSeq" id="WP_345474504.1">
    <property type="nucleotide sequence ID" value="NZ_CP125942.1"/>
</dbReference>